<dbReference type="PANTHER" id="PTHR43176">
    <property type="entry name" value="3-HYDROXYISOBUTYRYL-COA HYDROLASE-RELATED"/>
    <property type="match status" value="1"/>
</dbReference>
<organism evidence="5 6">
    <name type="scientific">Natronospirillum operosum</name>
    <dbReference type="NCBI Taxonomy" id="2759953"/>
    <lineage>
        <taxon>Bacteria</taxon>
        <taxon>Pseudomonadati</taxon>
        <taxon>Pseudomonadota</taxon>
        <taxon>Gammaproteobacteria</taxon>
        <taxon>Oceanospirillales</taxon>
        <taxon>Natronospirillaceae</taxon>
        <taxon>Natronospirillum</taxon>
    </lineage>
</organism>
<keyword evidence="5" id="KW-0413">Isomerase</keyword>
<gene>
    <name evidence="5" type="ORF">E4656_17375</name>
</gene>
<keyword evidence="3" id="KW-0378">Hydrolase</keyword>
<dbReference type="RefSeq" id="WP_135484580.1">
    <property type="nucleotide sequence ID" value="NZ_SRMF01000010.1"/>
</dbReference>
<evidence type="ECO:0000256" key="2">
    <source>
        <dbReference type="ARBA" id="ARBA00011915"/>
    </source>
</evidence>
<evidence type="ECO:0000256" key="3">
    <source>
        <dbReference type="ARBA" id="ARBA00022801"/>
    </source>
</evidence>
<sequence length="385" mass="43091">MSRSEDQRTEPPVLFSEIPLGPHGQFRLGRATLNRPRALNALGRDMIGLLLEQLPRWAEDPNIVAVWLDGEGDRAFCAGGDVVQVYLSMTSEDRYAEDEALDYFSHEYRLDHMIHVFPKPLICWGNGIVMGGGLGLMVGAGTRVVTEQTRIAMPEITISLFPDVGGSWFLNRMPGHSGRFVALTAAHLNASDALFAGLADRFIPHGAHERVLQAMRDEHWSGDPHQDQARLDRLLRGYSHLGNAGIRKQLPASPLRQHLDRINDLVDHPTLAETVHAICGLTDNDPWLQQAAANLRQGSPTAAHVINHQLQRARHWSLAEVFRAELELAVNCCRLGEFQEGVRALLIDKDKQPRWRYPDVESVEQQFVDAHFEPLPQPNPLADLE</sequence>
<protein>
    <recommendedName>
        <fullName evidence="2">3-hydroxyisobutyryl-CoA hydrolase</fullName>
        <ecNumber evidence="2">3.1.2.4</ecNumber>
    </recommendedName>
</protein>
<dbReference type="InterPro" id="IPR032259">
    <property type="entry name" value="HIBYL-CoA-H"/>
</dbReference>
<dbReference type="Gene3D" id="3.90.226.10">
    <property type="entry name" value="2-enoyl-CoA Hydratase, Chain A, domain 1"/>
    <property type="match status" value="1"/>
</dbReference>
<dbReference type="CDD" id="cd06558">
    <property type="entry name" value="crotonase-like"/>
    <property type="match status" value="1"/>
</dbReference>
<reference evidence="5 6" key="1">
    <citation type="submission" date="2019-04" db="EMBL/GenBank/DDBJ databases">
        <title>Natronospirillum operosus gen. nov., sp. nov., a haloalkaliphilic satellite isolated from decaying biomass of laboratory culture of cyanobacterium Geitlerinema sp. and proposal of Natronospirillaceae fam. nov. and Saccharospirillaceae fam. nov.</title>
        <authorList>
            <person name="Kevbrin V."/>
            <person name="Boltyanskaya Y."/>
            <person name="Koziaeva V."/>
            <person name="Grouzdev D.S."/>
            <person name="Park M."/>
            <person name="Cho J."/>
        </authorList>
    </citation>
    <scope>NUCLEOTIDE SEQUENCE [LARGE SCALE GENOMIC DNA]</scope>
    <source>
        <strain evidence="5 6">G-116</strain>
    </source>
</reference>
<dbReference type="EMBL" id="SRMF01000010">
    <property type="protein sequence ID" value="TGG91158.1"/>
    <property type="molecule type" value="Genomic_DNA"/>
</dbReference>
<proteinExistence type="predicted"/>
<name>A0A4Z0WBX2_9GAMM</name>
<dbReference type="GO" id="GO:0006574">
    <property type="term" value="P:L-valine catabolic process"/>
    <property type="evidence" value="ECO:0007669"/>
    <property type="project" value="TreeGrafter"/>
</dbReference>
<dbReference type="OrthoDB" id="9790967at2"/>
<dbReference type="InterPro" id="IPR045004">
    <property type="entry name" value="ECH_dom"/>
</dbReference>
<comment type="catalytic activity">
    <reaction evidence="1">
        <text>3-hydroxy-2-methylpropanoyl-CoA + H2O = 3-hydroxy-2-methylpropanoate + CoA + H(+)</text>
        <dbReference type="Rhea" id="RHEA:20888"/>
        <dbReference type="ChEBI" id="CHEBI:11805"/>
        <dbReference type="ChEBI" id="CHEBI:15377"/>
        <dbReference type="ChEBI" id="CHEBI:15378"/>
        <dbReference type="ChEBI" id="CHEBI:57287"/>
        <dbReference type="ChEBI" id="CHEBI:57340"/>
        <dbReference type="EC" id="3.1.2.4"/>
    </reaction>
</comment>
<dbReference type="InterPro" id="IPR029045">
    <property type="entry name" value="ClpP/crotonase-like_dom_sf"/>
</dbReference>
<dbReference type="SUPFAM" id="SSF52096">
    <property type="entry name" value="ClpP/crotonase"/>
    <property type="match status" value="1"/>
</dbReference>
<keyword evidence="6" id="KW-1185">Reference proteome</keyword>
<dbReference type="GO" id="GO:0003860">
    <property type="term" value="F:3-hydroxyisobutyryl-CoA hydrolase activity"/>
    <property type="evidence" value="ECO:0007669"/>
    <property type="project" value="UniProtKB-EC"/>
</dbReference>
<evidence type="ECO:0000256" key="1">
    <source>
        <dbReference type="ARBA" id="ARBA00001709"/>
    </source>
</evidence>
<dbReference type="EC" id="3.1.2.4" evidence="2"/>
<dbReference type="NCBIfam" id="NF004127">
    <property type="entry name" value="PRK05617.1"/>
    <property type="match status" value="1"/>
</dbReference>
<dbReference type="PANTHER" id="PTHR43176:SF3">
    <property type="entry name" value="3-HYDROXYISOBUTYRYL-COA HYDROLASE, MITOCHONDRIAL"/>
    <property type="match status" value="1"/>
</dbReference>
<comment type="caution">
    <text evidence="5">The sequence shown here is derived from an EMBL/GenBank/DDBJ whole genome shotgun (WGS) entry which is preliminary data.</text>
</comment>
<evidence type="ECO:0000313" key="5">
    <source>
        <dbReference type="EMBL" id="TGG91158.1"/>
    </source>
</evidence>
<dbReference type="GO" id="GO:0016853">
    <property type="term" value="F:isomerase activity"/>
    <property type="evidence" value="ECO:0007669"/>
    <property type="project" value="UniProtKB-KW"/>
</dbReference>
<evidence type="ECO:0000313" key="6">
    <source>
        <dbReference type="Proteomes" id="UP000297475"/>
    </source>
</evidence>
<dbReference type="Pfam" id="PF16113">
    <property type="entry name" value="ECH_2"/>
    <property type="match status" value="1"/>
</dbReference>
<evidence type="ECO:0000259" key="4">
    <source>
        <dbReference type="Pfam" id="PF16113"/>
    </source>
</evidence>
<accession>A0A4Z0WBX2</accession>
<dbReference type="AlphaFoldDB" id="A0A4Z0WBX2"/>
<dbReference type="Proteomes" id="UP000297475">
    <property type="component" value="Unassembled WGS sequence"/>
</dbReference>
<dbReference type="GO" id="GO:0005829">
    <property type="term" value="C:cytosol"/>
    <property type="evidence" value="ECO:0007669"/>
    <property type="project" value="TreeGrafter"/>
</dbReference>
<feature type="domain" description="Enoyl-CoA hydratase/isomerase" evidence="4">
    <location>
        <begin position="29"/>
        <end position="372"/>
    </location>
</feature>